<feature type="domain" description="RDRP core" evidence="2">
    <location>
        <begin position="2"/>
        <end position="154"/>
    </location>
</feature>
<keyword evidence="1" id="KW-0694">RNA-binding</keyword>
<organism evidence="3 4">
    <name type="scientific">Bonamia ostreae</name>
    <dbReference type="NCBI Taxonomy" id="126728"/>
    <lineage>
        <taxon>Eukaryota</taxon>
        <taxon>Sar</taxon>
        <taxon>Rhizaria</taxon>
        <taxon>Endomyxa</taxon>
        <taxon>Ascetosporea</taxon>
        <taxon>Haplosporida</taxon>
        <taxon>Bonamia</taxon>
    </lineage>
</organism>
<dbReference type="InterPro" id="IPR057596">
    <property type="entry name" value="RDRP_core"/>
</dbReference>
<name>A0ABV2ANR7_9EUKA</name>
<gene>
    <name evidence="3" type="ORF">MHBO_002638</name>
</gene>
<dbReference type="InterPro" id="IPR007855">
    <property type="entry name" value="RDRP"/>
</dbReference>
<reference evidence="3 4" key="1">
    <citation type="journal article" date="2024" name="BMC Biol.">
        <title>Comparative genomics of Ascetosporea gives new insight into the evolutionary basis for animal parasitism in Rhizaria.</title>
        <authorList>
            <person name="Hiltunen Thoren M."/>
            <person name="Onut-Brannstrom I."/>
            <person name="Alfjorden A."/>
            <person name="Peckova H."/>
            <person name="Swords F."/>
            <person name="Hooper C."/>
            <person name="Holzer A.S."/>
            <person name="Bass D."/>
            <person name="Burki F."/>
        </authorList>
    </citation>
    <scope>NUCLEOTIDE SEQUENCE [LARGE SCALE GENOMIC DNA]</scope>
    <source>
        <strain evidence="3">20-A016</strain>
    </source>
</reference>
<evidence type="ECO:0000313" key="3">
    <source>
        <dbReference type="EMBL" id="MES1921038.1"/>
    </source>
</evidence>
<keyword evidence="4" id="KW-1185">Reference proteome</keyword>
<dbReference type="EC" id="2.7.7.48" evidence="1"/>
<keyword evidence="1" id="KW-0548">Nucleotidyltransferase</keyword>
<dbReference type="PANTHER" id="PTHR23079:SF55">
    <property type="entry name" value="RNA-DIRECTED RNA POLYMERASE"/>
    <property type="match status" value="1"/>
</dbReference>
<comment type="catalytic activity">
    <reaction evidence="1">
        <text>RNA(n) + a ribonucleoside 5'-triphosphate = RNA(n+1) + diphosphate</text>
        <dbReference type="Rhea" id="RHEA:21248"/>
        <dbReference type="Rhea" id="RHEA-COMP:14527"/>
        <dbReference type="Rhea" id="RHEA-COMP:17342"/>
        <dbReference type="ChEBI" id="CHEBI:33019"/>
        <dbReference type="ChEBI" id="CHEBI:61557"/>
        <dbReference type="ChEBI" id="CHEBI:140395"/>
        <dbReference type="EC" id="2.7.7.48"/>
    </reaction>
</comment>
<dbReference type="PANTHER" id="PTHR23079">
    <property type="entry name" value="RNA-DEPENDENT RNA POLYMERASE"/>
    <property type="match status" value="1"/>
</dbReference>
<proteinExistence type="inferred from homology"/>
<dbReference type="Proteomes" id="UP001439008">
    <property type="component" value="Unassembled WGS sequence"/>
</dbReference>
<evidence type="ECO:0000259" key="2">
    <source>
        <dbReference type="Pfam" id="PF05183"/>
    </source>
</evidence>
<feature type="non-terminal residue" evidence="3">
    <location>
        <position position="401"/>
    </location>
</feature>
<evidence type="ECO:0000256" key="1">
    <source>
        <dbReference type="RuleBase" id="RU363098"/>
    </source>
</evidence>
<evidence type="ECO:0000313" key="4">
    <source>
        <dbReference type="Proteomes" id="UP001439008"/>
    </source>
</evidence>
<protein>
    <recommendedName>
        <fullName evidence="1">RNA-dependent RNA polymerase</fullName>
        <ecNumber evidence="1">2.7.7.48</ecNumber>
    </recommendedName>
</protein>
<keyword evidence="1" id="KW-0696">RNA-directed RNA polymerase</keyword>
<dbReference type="Pfam" id="PF05183">
    <property type="entry name" value="RdRP"/>
    <property type="match status" value="1"/>
</dbReference>
<keyword evidence="1" id="KW-0808">Transferase</keyword>
<comment type="caution">
    <text evidence="3">The sequence shown here is derived from an EMBL/GenBank/DDBJ whole genome shotgun (WGS) entry which is preliminary data.</text>
</comment>
<comment type="similarity">
    <text evidence="1">Belongs to the RdRP family.</text>
</comment>
<accession>A0ABV2ANR7</accession>
<sequence length="401" mass="46595">MRILTCVDPGDEYAHLIDVLVFPTDSQSARPHSDEMSGGDLDGDLYWCCWDPSLMPSRTVDAFDYSGPKAPIPRKSLSSETRERIDFFSQHDTDLLGTIDSLYFEFADRFKANCPECQELNHIFSNVVDYQPKYAKKTINQLRAKLRTIQERPRNFIWRRIEEENKKLRKEMSPNFGIVRIGHGDFMNNYGEKRNIEIFAADHDEPIFINNEEKYVGKFKHGDIVRFESKWSSFTNRYIASNVHLQNGMNINHLIKIMNVGICTGKIIQIFPSRDRDGDHSIERALGEISYKAYYLKQILSDSNESVPVSIVEFIESSFDRQHKIEDLYPGQTVHFNLAYDYRGKPLAMNISEAKVEEISLSEKEDDKSVKVIELSLEVKEKIIKLLKINRLVQDEDFKRE</sequence>
<dbReference type="EMBL" id="JBDODL010001044">
    <property type="protein sequence ID" value="MES1921038.1"/>
    <property type="molecule type" value="Genomic_DNA"/>
</dbReference>